<keyword evidence="9" id="KW-1185">Reference proteome</keyword>
<dbReference type="InterPro" id="IPR036322">
    <property type="entry name" value="WD40_repeat_dom_sf"/>
</dbReference>
<dbReference type="PROSITE" id="PS50294">
    <property type="entry name" value="WD_REPEATS_REGION"/>
    <property type="match status" value="1"/>
</dbReference>
<evidence type="ECO:0000256" key="1">
    <source>
        <dbReference type="ARBA" id="ARBA00004570"/>
    </source>
</evidence>
<dbReference type="GO" id="GO:1990234">
    <property type="term" value="C:transferase complex"/>
    <property type="evidence" value="ECO:0007669"/>
    <property type="project" value="UniProtKB-ARBA"/>
</dbReference>
<dbReference type="PANTHER" id="PTHR22847:SF637">
    <property type="entry name" value="WD REPEAT DOMAIN 5B"/>
    <property type="match status" value="1"/>
</dbReference>
<evidence type="ECO:0000313" key="9">
    <source>
        <dbReference type="Proteomes" id="UP001220324"/>
    </source>
</evidence>
<keyword evidence="3" id="KW-0677">Repeat</keyword>
<dbReference type="Pfam" id="PF00400">
    <property type="entry name" value="WD40"/>
    <property type="match status" value="2"/>
</dbReference>
<dbReference type="AlphaFoldDB" id="A0AAD6D4R7"/>
<organism evidence="8 9">
    <name type="scientific">Penicillium frequentans</name>
    <dbReference type="NCBI Taxonomy" id="3151616"/>
    <lineage>
        <taxon>Eukaryota</taxon>
        <taxon>Fungi</taxon>
        <taxon>Dikarya</taxon>
        <taxon>Ascomycota</taxon>
        <taxon>Pezizomycotina</taxon>
        <taxon>Eurotiomycetes</taxon>
        <taxon>Eurotiomycetidae</taxon>
        <taxon>Eurotiales</taxon>
        <taxon>Aspergillaceae</taxon>
        <taxon>Penicillium</taxon>
    </lineage>
</organism>
<dbReference type="GO" id="GO:0005634">
    <property type="term" value="C:nucleus"/>
    <property type="evidence" value="ECO:0007669"/>
    <property type="project" value="TreeGrafter"/>
</dbReference>
<dbReference type="SMART" id="SM00320">
    <property type="entry name" value="WD40"/>
    <property type="match status" value="1"/>
</dbReference>
<comment type="subcellular location">
    <subcellularLocation>
        <location evidence="1">Mitochondrion outer membrane</location>
        <topology evidence="1">Peripheral membrane protein</topology>
        <orientation evidence="1">Cytoplasmic side</orientation>
    </subcellularLocation>
</comment>
<evidence type="ECO:0000256" key="5">
    <source>
        <dbReference type="ARBA" id="ARBA00039789"/>
    </source>
</evidence>
<evidence type="ECO:0000256" key="6">
    <source>
        <dbReference type="ARBA" id="ARBA00043913"/>
    </source>
</evidence>
<dbReference type="Gene3D" id="2.130.10.10">
    <property type="entry name" value="YVTN repeat-like/Quinoprotein amine dehydrogenase"/>
    <property type="match status" value="1"/>
</dbReference>
<dbReference type="InterPro" id="IPR019775">
    <property type="entry name" value="WD40_repeat_CS"/>
</dbReference>
<evidence type="ECO:0000313" key="8">
    <source>
        <dbReference type="EMBL" id="KAJ5552578.1"/>
    </source>
</evidence>
<evidence type="ECO:0000256" key="7">
    <source>
        <dbReference type="PROSITE-ProRule" id="PRU00221"/>
    </source>
</evidence>
<evidence type="ECO:0000256" key="4">
    <source>
        <dbReference type="ARBA" id="ARBA00038415"/>
    </source>
</evidence>
<dbReference type="EMBL" id="JAQIZZ010000002">
    <property type="protein sequence ID" value="KAJ5552578.1"/>
    <property type="molecule type" value="Genomic_DNA"/>
</dbReference>
<dbReference type="PANTHER" id="PTHR22847">
    <property type="entry name" value="WD40 REPEAT PROTEIN"/>
    <property type="match status" value="1"/>
</dbReference>
<feature type="repeat" description="WD" evidence="7">
    <location>
        <begin position="32"/>
        <end position="73"/>
    </location>
</feature>
<dbReference type="PROSITE" id="PS50082">
    <property type="entry name" value="WD_REPEATS_2"/>
    <property type="match status" value="2"/>
</dbReference>
<accession>A0AAD6D4R7</accession>
<protein>
    <recommendedName>
        <fullName evidence="5">Mitochondrial division protein 1</fullName>
    </recommendedName>
</protein>
<comment type="function">
    <text evidence="6">Involved in mitochondrial fission. Acts as an adapter protein required to form mitochondrial fission complexes. Formation of these complexes is required to promote constriction and fission of the mitochondrial compartment at a late step in mitochondrial division.</text>
</comment>
<comment type="caution">
    <text evidence="8">The sequence shown here is derived from an EMBL/GenBank/DDBJ whole genome shotgun (WGS) entry which is preliminary data.</text>
</comment>
<proteinExistence type="inferred from homology"/>
<sequence length="190" mass="21329">MAFSPDGKLIASSSNNNIELWDTATGEHQKTLIGDSGLVSAVAFSADGKQIVSSSMDKTINLWDLKSSFKASKYLGRAIDRRLKLRPWRVIKTPENITTVKFSPDNCFIITNIGPIWLKARPADDKSAIFGSLPDILYTRDQWIWLGELRILRLLPESVPRCYDIRGDQIVIGLENGQVLLLNVEKRSVR</sequence>
<comment type="similarity">
    <text evidence="4">Belongs to the WD repeat MDV1/CAF4 family.</text>
</comment>
<gene>
    <name evidence="8" type="ORF">N7494_001956</name>
</gene>
<evidence type="ECO:0000256" key="3">
    <source>
        <dbReference type="ARBA" id="ARBA00022737"/>
    </source>
</evidence>
<reference evidence="8 9" key="1">
    <citation type="journal article" date="2023" name="IMA Fungus">
        <title>Comparative genomic study of the Penicillium genus elucidates a diverse pangenome and 15 lateral gene transfer events.</title>
        <authorList>
            <person name="Petersen C."/>
            <person name="Sorensen T."/>
            <person name="Nielsen M.R."/>
            <person name="Sondergaard T.E."/>
            <person name="Sorensen J.L."/>
            <person name="Fitzpatrick D.A."/>
            <person name="Frisvad J.C."/>
            <person name="Nielsen K.L."/>
        </authorList>
    </citation>
    <scope>NUCLEOTIDE SEQUENCE [LARGE SCALE GENOMIC DNA]</scope>
    <source>
        <strain evidence="8 9">IBT 35679</strain>
    </source>
</reference>
<dbReference type="InterPro" id="IPR015943">
    <property type="entry name" value="WD40/YVTN_repeat-like_dom_sf"/>
</dbReference>
<name>A0AAD6D4R7_9EURO</name>
<dbReference type="GO" id="GO:0005741">
    <property type="term" value="C:mitochondrial outer membrane"/>
    <property type="evidence" value="ECO:0007669"/>
    <property type="project" value="UniProtKB-SubCell"/>
</dbReference>
<dbReference type="SUPFAM" id="SSF50978">
    <property type="entry name" value="WD40 repeat-like"/>
    <property type="match status" value="1"/>
</dbReference>
<feature type="repeat" description="WD" evidence="7">
    <location>
        <begin position="1"/>
        <end position="31"/>
    </location>
</feature>
<dbReference type="PROSITE" id="PS00678">
    <property type="entry name" value="WD_REPEATS_1"/>
    <property type="match status" value="2"/>
</dbReference>
<dbReference type="Proteomes" id="UP001220324">
    <property type="component" value="Unassembled WGS sequence"/>
</dbReference>
<evidence type="ECO:0000256" key="2">
    <source>
        <dbReference type="ARBA" id="ARBA00022574"/>
    </source>
</evidence>
<dbReference type="InterPro" id="IPR001680">
    <property type="entry name" value="WD40_rpt"/>
</dbReference>
<keyword evidence="2 7" id="KW-0853">WD repeat</keyword>